<feature type="compositionally biased region" description="Basic and acidic residues" evidence="1">
    <location>
        <begin position="745"/>
        <end position="765"/>
    </location>
</feature>
<name>A0A9W7SUZ9_9PEZI</name>
<feature type="compositionally biased region" description="Low complexity" evidence="1">
    <location>
        <begin position="587"/>
        <end position="605"/>
    </location>
</feature>
<dbReference type="Proteomes" id="UP001138500">
    <property type="component" value="Unassembled WGS sequence"/>
</dbReference>
<keyword evidence="3" id="KW-1185">Reference proteome</keyword>
<sequence length="960" mass="104563">MATLDTAQIEFAKYEIRQLRRFGPSLTCGRSLEQDDIPAKFRCASCNQVAVDAVKLPCCDQAVCYACSQTLGDDCPVCGHSPLDSTELKPNKSLRISVNVWLRTEYKKRFKSGNAVEADPTPASEAAPAVVESIETPAPAAGSNGTPAPATISEGGAETLPVRRAAEADAVHGAANGDSEVPAEADQPHPTPAEEAPAEEAEDGDAEGDEDEDKDDVDFILERPEEMQQEQGLHDGNNGQQQEMDMQQHQSNMGGQQSFNGMGLGGTGFGGDMSGMGGMHGGFNPMMGGVNMGMPFGDMMGGMGSIMNPMQMLQMMNMGGGMDMGMMGGMGPMGMGGFNGMGPGGMNMGYNGPNGYNNQQYGNPNFAGQNFSRGGYGRGGRGFRGNRGFQNAYNPRGRGGYGGYQNFNGPNSFQQQQSGYMNQQQTPVQGDAGDAQQDSAQAAGRGSPTYDAMASSGNTNNVQPRETEAGPGGEATNDAVNTNDTAAVDGAANAGDGDAVDIAEGAQAGTDQNGDGSVQQGFENGTMSSGMNVVDDSGMQNGSYQDGFGNQQQQNYGWNGRGRAAFRGGRGSFRGGRGSFYGNGVQTEATDLTPTPAPAAPINAPSGPKAMREGKPNTGWYSRPQPTPSVAAAPTPQPETPVDRDAREKDYEHSRADSRDRERSRRERRHDEDDGYESDATYERRKKEERAKRKEKERREEKYDEDGVEDTSSRKYRSRDHSAHDDSSSRRRDDAHKSSRSHRDRSRDRERRKRDDRSRSPDERSSRRKSHKYDDDYDLKDRARKSSRREDDYDSKERSSRRHERSDRDRSSKEVKSVAVINNDDDDVGFRIKGSKSASINPGGMAPPPKRRDDYRDSSSRRDSDYTHRHASSKSSRRDSDAPAVSEAKIDPYAAEREKMERQRQKSHSQRLGKRGSRDFDGEEDGAAPRGPKGSVGREGSKRRKHQREMSVRYEDEFDG</sequence>
<dbReference type="PANTHER" id="PTHR46528:SF1">
    <property type="entry name" value="PROTEIN SON"/>
    <property type="match status" value="1"/>
</dbReference>
<feature type="compositionally biased region" description="Basic and acidic residues" evidence="1">
    <location>
        <begin position="681"/>
        <end position="702"/>
    </location>
</feature>
<dbReference type="PANTHER" id="PTHR46528">
    <property type="entry name" value="PROTEIN SON"/>
    <property type="match status" value="1"/>
</dbReference>
<dbReference type="GO" id="GO:0051726">
    <property type="term" value="P:regulation of cell cycle"/>
    <property type="evidence" value="ECO:0007669"/>
    <property type="project" value="InterPro"/>
</dbReference>
<dbReference type="GO" id="GO:0003723">
    <property type="term" value="F:RNA binding"/>
    <property type="evidence" value="ECO:0007669"/>
    <property type="project" value="InterPro"/>
</dbReference>
<feature type="compositionally biased region" description="Basic residues" evidence="1">
    <location>
        <begin position="905"/>
        <end position="915"/>
    </location>
</feature>
<dbReference type="SUPFAM" id="SSF57850">
    <property type="entry name" value="RING/U-box"/>
    <property type="match status" value="1"/>
</dbReference>
<feature type="compositionally biased region" description="Basic and acidic residues" evidence="1">
    <location>
        <begin position="850"/>
        <end position="868"/>
    </location>
</feature>
<protein>
    <recommendedName>
        <fullName evidence="4">RING-type domain-containing protein</fullName>
    </recommendedName>
</protein>
<feature type="compositionally biased region" description="Basic and acidic residues" evidence="1">
    <location>
        <begin position="719"/>
        <end position="737"/>
    </location>
</feature>
<proteinExistence type="predicted"/>
<dbReference type="Gene3D" id="3.30.40.10">
    <property type="entry name" value="Zinc/RING finger domain, C3HC4 (zinc finger)"/>
    <property type="match status" value="1"/>
</dbReference>
<organism evidence="2 3">
    <name type="scientific">Teratosphaeria destructans</name>
    <dbReference type="NCBI Taxonomy" id="418781"/>
    <lineage>
        <taxon>Eukaryota</taxon>
        <taxon>Fungi</taxon>
        <taxon>Dikarya</taxon>
        <taxon>Ascomycota</taxon>
        <taxon>Pezizomycotina</taxon>
        <taxon>Dothideomycetes</taxon>
        <taxon>Dothideomycetidae</taxon>
        <taxon>Mycosphaerellales</taxon>
        <taxon>Teratosphaeriaceae</taxon>
        <taxon>Teratosphaeria</taxon>
    </lineage>
</organism>
<feature type="region of interest" description="Disordered" evidence="1">
    <location>
        <begin position="396"/>
        <end position="480"/>
    </location>
</feature>
<feature type="compositionally biased region" description="Low complexity" evidence="1">
    <location>
        <begin position="404"/>
        <end position="444"/>
    </location>
</feature>
<evidence type="ECO:0000256" key="1">
    <source>
        <dbReference type="SAM" id="MobiDB-lite"/>
    </source>
</evidence>
<reference evidence="2 3" key="2">
    <citation type="journal article" date="2021" name="Curr. Genet.">
        <title>Genetic response to nitrogen starvation in the aggressive Eucalyptus foliar pathogen Teratosphaeria destructans.</title>
        <authorList>
            <person name="Havenga M."/>
            <person name="Wingfield B.D."/>
            <person name="Wingfield M.J."/>
            <person name="Dreyer L.L."/>
            <person name="Roets F."/>
            <person name="Aylward J."/>
        </authorList>
    </citation>
    <scope>NUCLEOTIDE SEQUENCE [LARGE SCALE GENOMIC DNA]</scope>
    <source>
        <strain evidence="2">CMW44962</strain>
    </source>
</reference>
<dbReference type="InterPro" id="IPR032922">
    <property type="entry name" value="SON"/>
</dbReference>
<dbReference type="GO" id="GO:0043484">
    <property type="term" value="P:regulation of RNA splicing"/>
    <property type="evidence" value="ECO:0007669"/>
    <property type="project" value="InterPro"/>
</dbReference>
<comment type="caution">
    <text evidence="2">The sequence shown here is derived from an EMBL/GenBank/DDBJ whole genome shotgun (WGS) entry which is preliminary data.</text>
</comment>
<reference evidence="2 3" key="1">
    <citation type="journal article" date="2018" name="IMA Fungus">
        <title>IMA Genome-F 10: Nine draft genome sequences of Claviceps purpurea s.lat., including C. arundinis, C. humidiphila, and C. cf. spartinae, pseudomolecules for the pitch canker pathogen Fusarium circinatum, draft genome of Davidsoniella eucalypti, Grosmannia galeiformis, Quambalaria eucalypti, and Teratosphaeria destructans.</title>
        <authorList>
            <person name="Wingfield B.D."/>
            <person name="Liu M."/>
            <person name="Nguyen H.D."/>
            <person name="Lane F.A."/>
            <person name="Morgan S.W."/>
            <person name="De Vos L."/>
            <person name="Wilken P.M."/>
            <person name="Duong T.A."/>
            <person name="Aylward J."/>
            <person name="Coetzee M.P."/>
            <person name="Dadej K."/>
            <person name="De Beer Z.W."/>
            <person name="Findlay W."/>
            <person name="Havenga M."/>
            <person name="Kolarik M."/>
            <person name="Menzies J.G."/>
            <person name="Naidoo K."/>
            <person name="Pochopski O."/>
            <person name="Shoukouhi P."/>
            <person name="Santana Q.C."/>
            <person name="Seifert K.A."/>
            <person name="Soal N."/>
            <person name="Steenkamp E.T."/>
            <person name="Tatham C.T."/>
            <person name="van der Nest M.A."/>
            <person name="Wingfield M.J."/>
        </authorList>
    </citation>
    <scope>NUCLEOTIDE SEQUENCE [LARGE SCALE GENOMIC DNA]</scope>
    <source>
        <strain evidence="2">CMW44962</strain>
    </source>
</reference>
<dbReference type="AlphaFoldDB" id="A0A9W7SUZ9"/>
<feature type="compositionally biased region" description="Acidic residues" evidence="1">
    <location>
        <begin position="196"/>
        <end position="214"/>
    </location>
</feature>
<dbReference type="EMBL" id="RIBY02001112">
    <property type="protein sequence ID" value="KAH9832678.1"/>
    <property type="molecule type" value="Genomic_DNA"/>
</dbReference>
<feature type="compositionally biased region" description="Gly residues" evidence="1">
    <location>
        <begin position="570"/>
        <end position="581"/>
    </location>
</feature>
<accession>A0A9W7SUZ9</accession>
<feature type="compositionally biased region" description="Low complexity" evidence="1">
    <location>
        <begin position="240"/>
        <end position="250"/>
    </location>
</feature>
<feature type="region of interest" description="Disordered" evidence="1">
    <location>
        <begin position="174"/>
        <end position="214"/>
    </location>
</feature>
<dbReference type="OrthoDB" id="106784at2759"/>
<evidence type="ECO:0000313" key="2">
    <source>
        <dbReference type="EMBL" id="KAH9832678.1"/>
    </source>
</evidence>
<feature type="region of interest" description="Disordered" evidence="1">
    <location>
        <begin position="570"/>
        <end position="960"/>
    </location>
</feature>
<dbReference type="InterPro" id="IPR013083">
    <property type="entry name" value="Znf_RING/FYVE/PHD"/>
</dbReference>
<evidence type="ECO:0008006" key="4">
    <source>
        <dbReference type="Google" id="ProtNLM"/>
    </source>
</evidence>
<feature type="compositionally biased region" description="Basic and acidic residues" evidence="1">
    <location>
        <begin position="641"/>
        <end position="672"/>
    </location>
</feature>
<feature type="compositionally biased region" description="Basic and acidic residues" evidence="1">
    <location>
        <begin position="888"/>
        <end position="904"/>
    </location>
</feature>
<evidence type="ECO:0000313" key="3">
    <source>
        <dbReference type="Proteomes" id="UP001138500"/>
    </source>
</evidence>
<feature type="region of interest" description="Disordered" evidence="1">
    <location>
        <begin position="227"/>
        <end position="266"/>
    </location>
</feature>
<feature type="compositionally biased region" description="Basic and acidic residues" evidence="1">
    <location>
        <begin position="788"/>
        <end position="816"/>
    </location>
</feature>
<feature type="compositionally biased region" description="Basic and acidic residues" evidence="1">
    <location>
        <begin position="948"/>
        <end position="960"/>
    </location>
</feature>
<feature type="compositionally biased region" description="Polar residues" evidence="1">
    <location>
        <begin position="251"/>
        <end position="260"/>
    </location>
</feature>
<feature type="compositionally biased region" description="Polar residues" evidence="1">
    <location>
        <begin position="455"/>
        <end position="464"/>
    </location>
</feature>
<gene>
    <name evidence="2" type="ORF">Tdes44962_MAKER00157</name>
</gene>